<evidence type="ECO:0000256" key="2">
    <source>
        <dbReference type="ARBA" id="ARBA00014721"/>
    </source>
</evidence>
<evidence type="ECO:0000313" key="7">
    <source>
        <dbReference type="Proteomes" id="UP000271031"/>
    </source>
</evidence>
<dbReference type="Proteomes" id="UP000271031">
    <property type="component" value="Unassembled WGS sequence"/>
</dbReference>
<keyword evidence="7" id="KW-1185">Reference proteome</keyword>
<dbReference type="GO" id="GO:0030435">
    <property type="term" value="P:sporulation resulting in formation of a cellular spore"/>
    <property type="evidence" value="ECO:0007669"/>
    <property type="project" value="UniProtKB-KW"/>
</dbReference>
<organism evidence="6 7">
    <name type="scientific">Brevibacillus fluminis</name>
    <dbReference type="NCBI Taxonomy" id="511487"/>
    <lineage>
        <taxon>Bacteria</taxon>
        <taxon>Bacillati</taxon>
        <taxon>Bacillota</taxon>
        <taxon>Bacilli</taxon>
        <taxon>Bacillales</taxon>
        <taxon>Paenibacillaceae</taxon>
        <taxon>Brevibacillus</taxon>
    </lineage>
</organism>
<protein>
    <recommendedName>
        <fullName evidence="2">Small, acid-soluble spore protein gamma-type</fullName>
    </recommendedName>
</protein>
<reference evidence="6 7" key="1">
    <citation type="submission" date="2018-10" db="EMBL/GenBank/DDBJ databases">
        <title>Phylogenomics of Brevibacillus.</title>
        <authorList>
            <person name="Dunlap C."/>
        </authorList>
    </citation>
    <scope>NUCLEOTIDE SEQUENCE [LARGE SCALE GENOMIC DNA]</scope>
    <source>
        <strain evidence="6 7">JCM 15716</strain>
    </source>
</reference>
<name>A0A3M8DVH8_9BACL</name>
<feature type="compositionally biased region" description="Low complexity" evidence="5">
    <location>
        <begin position="36"/>
        <end position="55"/>
    </location>
</feature>
<evidence type="ECO:0000256" key="3">
    <source>
        <dbReference type="ARBA" id="ARBA00022737"/>
    </source>
</evidence>
<keyword evidence="3" id="KW-0677">Repeat</keyword>
<evidence type="ECO:0000313" key="6">
    <source>
        <dbReference type="EMBL" id="RNB91485.1"/>
    </source>
</evidence>
<comment type="similarity">
    <text evidence="1">Belongs to the gamma-type SASP family.</text>
</comment>
<evidence type="ECO:0000256" key="1">
    <source>
        <dbReference type="ARBA" id="ARBA00006710"/>
    </source>
</evidence>
<dbReference type="EMBL" id="RHHQ01000005">
    <property type="protein sequence ID" value="RNB91485.1"/>
    <property type="molecule type" value="Genomic_DNA"/>
</dbReference>
<dbReference type="RefSeq" id="WP_122916877.1">
    <property type="nucleotide sequence ID" value="NZ_RHHQ01000005.1"/>
</dbReference>
<sequence length="86" mass="9212">MAKRNKTAGMTPAAQQAQAQNTATEFASETNAAEVRSQNQQSAARAAQAQTQNTATEFASETNVAEVRKQNQQSASRSAQQNNINQ</sequence>
<accession>A0A3M8DVH8</accession>
<evidence type="ECO:0000256" key="4">
    <source>
        <dbReference type="ARBA" id="ARBA00022969"/>
    </source>
</evidence>
<evidence type="ECO:0000256" key="5">
    <source>
        <dbReference type="SAM" id="MobiDB-lite"/>
    </source>
</evidence>
<dbReference type="Pfam" id="PF04259">
    <property type="entry name" value="SASP_gamma"/>
    <property type="match status" value="1"/>
</dbReference>
<keyword evidence="4" id="KW-0749">Sporulation</keyword>
<proteinExistence type="inferred from homology"/>
<feature type="compositionally biased region" description="Low complexity" evidence="5">
    <location>
        <begin position="70"/>
        <end position="86"/>
    </location>
</feature>
<feature type="region of interest" description="Disordered" evidence="5">
    <location>
        <begin position="1"/>
        <end position="86"/>
    </location>
</feature>
<feature type="compositionally biased region" description="Low complexity" evidence="5">
    <location>
        <begin position="7"/>
        <end position="27"/>
    </location>
</feature>
<gene>
    <name evidence="6" type="ORF">EDM56_05470</name>
</gene>
<dbReference type="AlphaFoldDB" id="A0A3M8DVH8"/>
<dbReference type="InterPro" id="IPR006341">
    <property type="entry name" value="Spore_gamma"/>
</dbReference>
<dbReference type="NCBIfam" id="TIGR01442">
    <property type="entry name" value="SASP_gamma"/>
    <property type="match status" value="1"/>
</dbReference>
<comment type="caution">
    <text evidence="6">The sequence shown here is derived from an EMBL/GenBank/DDBJ whole genome shotgun (WGS) entry which is preliminary data.</text>
</comment>